<organism evidence="9">
    <name type="scientific">uncultured bacterium AR_412</name>
    <dbReference type="NCBI Taxonomy" id="1630013"/>
    <lineage>
        <taxon>Bacteria</taxon>
        <taxon>environmental samples</taxon>
    </lineage>
</organism>
<evidence type="ECO:0000256" key="1">
    <source>
        <dbReference type="ARBA" id="ARBA00001198"/>
    </source>
</evidence>
<keyword evidence="3" id="KW-0963">Cytoplasm</keyword>
<accession>A0A0E3JNP0</accession>
<evidence type="ECO:0000256" key="2">
    <source>
        <dbReference type="ARBA" id="ARBA00012039"/>
    </source>
</evidence>
<evidence type="ECO:0000256" key="3">
    <source>
        <dbReference type="ARBA" id="ARBA00022490"/>
    </source>
</evidence>
<dbReference type="NCBIfam" id="TIGR03690">
    <property type="entry name" value="20S_bact_beta"/>
    <property type="match status" value="1"/>
</dbReference>
<dbReference type="GO" id="GO:0019774">
    <property type="term" value="C:proteasome core complex, beta-subunit complex"/>
    <property type="evidence" value="ECO:0007669"/>
    <property type="project" value="UniProtKB-ARBA"/>
</dbReference>
<evidence type="ECO:0000313" key="9">
    <source>
        <dbReference type="EMBL" id="AKA59433.1"/>
    </source>
</evidence>
<dbReference type="PANTHER" id="PTHR32194:SF0">
    <property type="entry name" value="ATP-DEPENDENT PROTEASE SUBUNIT HSLV"/>
    <property type="match status" value="1"/>
</dbReference>
<keyword evidence="7 9" id="KW-0647">Proteasome</keyword>
<dbReference type="Pfam" id="PF00227">
    <property type="entry name" value="Proteasome"/>
    <property type="match status" value="1"/>
</dbReference>
<dbReference type="Gene3D" id="3.60.20.10">
    <property type="entry name" value="Glutamine Phosphoribosylpyrophosphate, subunit 1, domain 1"/>
    <property type="match status" value="1"/>
</dbReference>
<dbReference type="InterPro" id="IPR022483">
    <property type="entry name" value="PSB_actinobac"/>
</dbReference>
<dbReference type="AlphaFoldDB" id="A0A0E3JNP0"/>
<dbReference type="GO" id="GO:0004298">
    <property type="term" value="F:threonine-type endopeptidase activity"/>
    <property type="evidence" value="ECO:0007669"/>
    <property type="project" value="UniProtKB-KW"/>
</dbReference>
<keyword evidence="6" id="KW-0378">Hydrolase</keyword>
<evidence type="ECO:0000256" key="7">
    <source>
        <dbReference type="ARBA" id="ARBA00022942"/>
    </source>
</evidence>
<feature type="active site" description="Nucleophile" evidence="8">
    <location>
        <position position="51"/>
    </location>
</feature>
<dbReference type="PRINTS" id="PR00141">
    <property type="entry name" value="PROTEASOME"/>
</dbReference>
<dbReference type="GO" id="GO:0010498">
    <property type="term" value="P:proteasomal protein catabolic process"/>
    <property type="evidence" value="ECO:0007669"/>
    <property type="project" value="InterPro"/>
</dbReference>
<dbReference type="PANTHER" id="PTHR32194">
    <property type="entry name" value="METALLOPROTEASE TLDD"/>
    <property type="match status" value="1"/>
</dbReference>
<dbReference type="InterPro" id="IPR001353">
    <property type="entry name" value="Proteasome_sua/b"/>
</dbReference>
<dbReference type="InterPro" id="IPR029055">
    <property type="entry name" value="Ntn_hydrolases_N"/>
</dbReference>
<dbReference type="EC" id="3.4.25.1" evidence="2"/>
<evidence type="ECO:0000256" key="5">
    <source>
        <dbReference type="ARBA" id="ARBA00022698"/>
    </source>
</evidence>
<reference evidence="9" key="1">
    <citation type="journal article" date="2015" name="Proc. Natl. Acad. Sci. U.S.A.">
        <title>Multiplexed metagenome mining using short DNA sequence tags facilitates targeted discovery of epoxyketone proteasome inhibitors.</title>
        <authorList>
            <person name="Owen J.G."/>
            <person name="Charlop-Powers Z."/>
            <person name="Smith A.G."/>
            <person name="Ternei M.A."/>
            <person name="Calle P.Y."/>
            <person name="Reddy B.V."/>
            <person name="Montiel D."/>
            <person name="Brady S.F."/>
        </authorList>
    </citation>
    <scope>NUCLEOTIDE SEQUENCE</scope>
</reference>
<dbReference type="PROSITE" id="PS51476">
    <property type="entry name" value="PROTEASOME_BETA_2"/>
    <property type="match status" value="1"/>
</dbReference>
<evidence type="ECO:0000256" key="4">
    <source>
        <dbReference type="ARBA" id="ARBA00022670"/>
    </source>
</evidence>
<keyword evidence="5" id="KW-0888">Threonine protease</keyword>
<evidence type="ECO:0000256" key="8">
    <source>
        <dbReference type="PIRSR" id="PIRSR600243-1"/>
    </source>
</evidence>
<dbReference type="InterPro" id="IPR023333">
    <property type="entry name" value="Proteasome_suB-type"/>
</dbReference>
<protein>
    <recommendedName>
        <fullName evidence="2">proteasome endopeptidase complex</fullName>
        <ecNumber evidence="2">3.4.25.1</ecNumber>
    </recommendedName>
</protein>
<dbReference type="InterPro" id="IPR000243">
    <property type="entry name" value="Pept_T1A_subB"/>
</dbReference>
<dbReference type="GO" id="GO:0005737">
    <property type="term" value="C:cytoplasm"/>
    <property type="evidence" value="ECO:0007669"/>
    <property type="project" value="TreeGrafter"/>
</dbReference>
<proteinExistence type="predicted"/>
<evidence type="ECO:0000256" key="6">
    <source>
        <dbReference type="ARBA" id="ARBA00022801"/>
    </source>
</evidence>
<name>A0A0E3JNP0_9BACT</name>
<keyword evidence="4" id="KW-0645">Protease</keyword>
<dbReference type="CDD" id="cd01906">
    <property type="entry name" value="proteasome_protease_HslV"/>
    <property type="match status" value="1"/>
</dbReference>
<dbReference type="EMBL" id="KP830093">
    <property type="protein sequence ID" value="AKA59433.1"/>
    <property type="molecule type" value="Genomic_DNA"/>
</dbReference>
<sequence>MELHGIRDFPIVDSTTDSSFIRYLEANAAQMLPWNKPKPETTQVQGAVHGTTVLAVIYADGVMVAGDRRATSGNLIAQRDLEKVYPADEYSAIAFAGTVGVAVDLVKLFQVELEHYEKIEGVPLSIEGKVNKLGAMIRANLAAAQQGLAVIPLFGGYDPAQRAGRVFSTDVTGFVSEDMDFEAVGSGSYFAKGSLKKLYRPGLSESQVARICVEALYDAAEEDTATGGPDVIRDIFPILVTVTADGYRRYTSDETGEIARTVVEGRHGDPGGAKSVSF</sequence>
<dbReference type="SUPFAM" id="SSF56235">
    <property type="entry name" value="N-terminal nucleophile aminohydrolases (Ntn hydrolases)"/>
    <property type="match status" value="1"/>
</dbReference>
<comment type="catalytic activity">
    <reaction evidence="1">
        <text>Cleavage of peptide bonds with very broad specificity.</text>
        <dbReference type="EC" id="3.4.25.1"/>
    </reaction>
</comment>